<keyword evidence="4" id="KW-0507">mRNA processing</keyword>
<evidence type="ECO:0000313" key="7">
    <source>
        <dbReference type="EMBL" id="KAL3233187.1"/>
    </source>
</evidence>
<evidence type="ECO:0000256" key="1">
    <source>
        <dbReference type="ARBA" id="ARBA00004123"/>
    </source>
</evidence>
<keyword evidence="3 4" id="KW-0539">Nucleus</keyword>
<dbReference type="Pfam" id="PF12656">
    <property type="entry name" value="G-patch_2"/>
    <property type="match status" value="1"/>
</dbReference>
<dbReference type="PANTHER" id="PTHR15818:SF2">
    <property type="entry name" value="G-PATCH DOMAIN AND KOW MOTIFS-CONTAINING PROTEIN"/>
    <property type="match status" value="1"/>
</dbReference>
<evidence type="ECO:0000313" key="8">
    <source>
        <dbReference type="Proteomes" id="UP001623330"/>
    </source>
</evidence>
<dbReference type="Proteomes" id="UP001623330">
    <property type="component" value="Unassembled WGS sequence"/>
</dbReference>
<evidence type="ECO:0000259" key="6">
    <source>
        <dbReference type="Pfam" id="PF12656"/>
    </source>
</evidence>
<comment type="caution">
    <text evidence="7">The sequence shown here is derived from an EMBL/GenBank/DDBJ whole genome shotgun (WGS) entry which is preliminary data.</text>
</comment>
<accession>A0ABR4NWS2</accession>
<dbReference type="EMBL" id="JBEVYD010000005">
    <property type="protein sequence ID" value="KAL3233187.1"/>
    <property type="molecule type" value="Genomic_DNA"/>
</dbReference>
<feature type="region of interest" description="Disordered" evidence="5">
    <location>
        <begin position="44"/>
        <end position="84"/>
    </location>
</feature>
<evidence type="ECO:0000256" key="3">
    <source>
        <dbReference type="ARBA" id="ARBA00023242"/>
    </source>
</evidence>
<gene>
    <name evidence="7" type="ORF">RNJ44_05103</name>
</gene>
<keyword evidence="4" id="KW-0747">Spliceosome</keyword>
<protein>
    <recommendedName>
        <fullName evidence="4">Pre-mRNA-splicing factor</fullName>
    </recommendedName>
</protein>
<dbReference type="InterPro" id="IPR045166">
    <property type="entry name" value="Spp2-like"/>
</dbReference>
<sequence>MSFSVSLQGKKSKGKSKKSKKQGSNAFGEVNVVKDTVQLTHYSREEEIEHERLSKRRKISIGGEVKQGEVKKEAEERQDVPERVTEAEYEEMPVEEFGAAMLRGMGWNEDEEDNEEDDKKKKSRRKLPHEMLHPEGLGLGAKNDGSNDKESVKELIENFMPIKRVPKQ</sequence>
<name>A0ABR4NWS2_9SACH</name>
<keyword evidence="8" id="KW-1185">Reference proteome</keyword>
<reference evidence="7 8" key="1">
    <citation type="submission" date="2024-05" db="EMBL/GenBank/DDBJ databases">
        <title>Long read based assembly of the Candida bracarensis genome reveals expanded adhesin content.</title>
        <authorList>
            <person name="Marcet-Houben M."/>
            <person name="Ksiezopolska E."/>
            <person name="Gabaldon T."/>
        </authorList>
    </citation>
    <scope>NUCLEOTIDE SEQUENCE [LARGE SCALE GENOMIC DNA]</scope>
    <source>
        <strain evidence="7 8">CBM6</strain>
    </source>
</reference>
<feature type="compositionally biased region" description="Basic residues" evidence="5">
    <location>
        <begin position="10"/>
        <end position="21"/>
    </location>
</feature>
<feature type="region of interest" description="Disordered" evidence="5">
    <location>
        <begin position="1"/>
        <end position="28"/>
    </location>
</feature>
<feature type="region of interest" description="Disordered" evidence="5">
    <location>
        <begin position="104"/>
        <end position="153"/>
    </location>
</feature>
<organism evidence="7 8">
    <name type="scientific">Nakaseomyces bracarensis</name>
    <dbReference type="NCBI Taxonomy" id="273131"/>
    <lineage>
        <taxon>Eukaryota</taxon>
        <taxon>Fungi</taxon>
        <taxon>Dikarya</taxon>
        <taxon>Ascomycota</taxon>
        <taxon>Saccharomycotina</taxon>
        <taxon>Saccharomycetes</taxon>
        <taxon>Saccharomycetales</taxon>
        <taxon>Saccharomycetaceae</taxon>
        <taxon>Nakaseomyces</taxon>
    </lineage>
</organism>
<keyword evidence="4" id="KW-0508">mRNA splicing</keyword>
<comment type="similarity">
    <text evidence="2 4">Belongs to the SPP2 family.</text>
</comment>
<evidence type="ECO:0000256" key="2">
    <source>
        <dbReference type="ARBA" id="ARBA00008576"/>
    </source>
</evidence>
<feature type="compositionally biased region" description="Basic and acidic residues" evidence="5">
    <location>
        <begin position="66"/>
        <end position="84"/>
    </location>
</feature>
<comment type="subcellular location">
    <subcellularLocation>
        <location evidence="1 4">Nucleus</location>
    </subcellularLocation>
</comment>
<proteinExistence type="inferred from homology"/>
<dbReference type="PANTHER" id="PTHR15818">
    <property type="entry name" value="G PATCH AND KOW-CONTAINING"/>
    <property type="match status" value="1"/>
</dbReference>
<comment type="function">
    <text evidence="4">Involved in spliceosome maturation and the first step of pre-mRNA splicing.</text>
</comment>
<evidence type="ECO:0000256" key="5">
    <source>
        <dbReference type="SAM" id="MobiDB-lite"/>
    </source>
</evidence>
<feature type="domain" description="Spp2/MOS2 G-patch" evidence="6">
    <location>
        <begin position="82"/>
        <end position="143"/>
    </location>
</feature>
<evidence type="ECO:0000256" key="4">
    <source>
        <dbReference type="RuleBase" id="RU369096"/>
    </source>
</evidence>
<dbReference type="InterPro" id="IPR026822">
    <property type="entry name" value="Spp2/MOS2_G-patch"/>
</dbReference>